<evidence type="ECO:0000313" key="18">
    <source>
        <dbReference type="EMBL" id="ASJ70928.1"/>
    </source>
</evidence>
<dbReference type="Pfam" id="PF00512">
    <property type="entry name" value="HisKA"/>
    <property type="match status" value="1"/>
</dbReference>
<feature type="transmembrane region" description="Helical" evidence="15">
    <location>
        <begin position="194"/>
        <end position="214"/>
    </location>
</feature>
<dbReference type="SMART" id="SM00387">
    <property type="entry name" value="HATPase_c"/>
    <property type="match status" value="1"/>
</dbReference>
<evidence type="ECO:0000256" key="2">
    <source>
        <dbReference type="ARBA" id="ARBA00004651"/>
    </source>
</evidence>
<sequence length="489" mass="54226">MRLKYQLFLSLLLSSGLLIVLLYAFNSWSFNRGFLGYLNQSEIQKLAPMIDELSAGFERSGSWNWLIDELPTWESLLQKYAGKRPSPPRGPEHPPESAINPRPPLMDDDRPPPPRPATLDSSETVLTIAAQLVLADAQRHILIGPSHMSSSQPEHIWLPIRVNGKIEGYLGYLQRQQLSGGLDKVFSEQQRRSFAYGALFVILLSALLAVILAARLVGPILKIKGAVSRISQGEFTHRIYSDRKDEIGDLSHDINRLAMTLDQNLSARQQWLAEISHELRTPVAILQGELEAMIDGVIPVNETSIASLHSESLRLSRLINDLHSLTLSDIGALDYQFEPLDLVSIIAARCHSATPLANSKDISVEIDQPGKPLFTRGDRQRLEQLFDNLLQNSIRYTDPGGTVNIGIQIQTEHIHITWEDASPGVTDDQLPLLFNTLYRVEASRNRATGGAGLGLAIAKRIVEAHDGEVNASHSELGGLKISINLPLFR</sequence>
<evidence type="ECO:0000313" key="19">
    <source>
        <dbReference type="Proteomes" id="UP000250079"/>
    </source>
</evidence>
<proteinExistence type="predicted"/>
<name>A0A2Z2NMB6_9GAMM</name>
<keyword evidence="13 15" id="KW-0472">Membrane</keyword>
<dbReference type="AlphaFoldDB" id="A0A2Z2NMB6"/>
<dbReference type="Gene3D" id="6.10.340.10">
    <property type="match status" value="1"/>
</dbReference>
<dbReference type="EMBL" id="CP018632">
    <property type="protein sequence ID" value="ASJ70928.1"/>
    <property type="molecule type" value="Genomic_DNA"/>
</dbReference>
<dbReference type="Pfam" id="PF02518">
    <property type="entry name" value="HATPase_c"/>
    <property type="match status" value="1"/>
</dbReference>
<dbReference type="InterPro" id="IPR003594">
    <property type="entry name" value="HATPase_dom"/>
</dbReference>
<dbReference type="InterPro" id="IPR003660">
    <property type="entry name" value="HAMP_dom"/>
</dbReference>
<keyword evidence="19" id="KW-1185">Reference proteome</keyword>
<dbReference type="InterPro" id="IPR003661">
    <property type="entry name" value="HisK_dim/P_dom"/>
</dbReference>
<evidence type="ECO:0000256" key="7">
    <source>
        <dbReference type="ARBA" id="ARBA00022692"/>
    </source>
</evidence>
<keyword evidence="8" id="KW-0547">Nucleotide-binding</keyword>
<dbReference type="EC" id="2.7.13.3" evidence="3"/>
<dbReference type="Pfam" id="PF00672">
    <property type="entry name" value="HAMP"/>
    <property type="match status" value="1"/>
</dbReference>
<dbReference type="Gene3D" id="3.30.565.10">
    <property type="entry name" value="Histidine kinase-like ATPase, C-terminal domain"/>
    <property type="match status" value="1"/>
</dbReference>
<comment type="subcellular location">
    <subcellularLocation>
        <location evidence="2">Cell membrane</location>
        <topology evidence="2">Multi-pass membrane protein</topology>
    </subcellularLocation>
</comment>
<dbReference type="KEGG" id="gai:IMCC3135_04075"/>
<keyword evidence="5" id="KW-0597">Phosphoprotein</keyword>
<dbReference type="InterPro" id="IPR005467">
    <property type="entry name" value="His_kinase_dom"/>
</dbReference>
<evidence type="ECO:0000256" key="9">
    <source>
        <dbReference type="ARBA" id="ARBA00022777"/>
    </source>
</evidence>
<keyword evidence="4" id="KW-1003">Cell membrane</keyword>
<dbReference type="SUPFAM" id="SSF47384">
    <property type="entry name" value="Homodimeric domain of signal transducing histidine kinase"/>
    <property type="match status" value="1"/>
</dbReference>
<evidence type="ECO:0000259" key="17">
    <source>
        <dbReference type="PROSITE" id="PS50885"/>
    </source>
</evidence>
<dbReference type="InterPro" id="IPR036890">
    <property type="entry name" value="HATPase_C_sf"/>
</dbReference>
<gene>
    <name evidence="18" type="primary">baeS</name>
    <name evidence="18" type="ORF">IMCC3135_04075</name>
</gene>
<feature type="domain" description="Histidine kinase" evidence="16">
    <location>
        <begin position="274"/>
        <end position="489"/>
    </location>
</feature>
<dbReference type="GO" id="GO:0000155">
    <property type="term" value="F:phosphorelay sensor kinase activity"/>
    <property type="evidence" value="ECO:0007669"/>
    <property type="project" value="InterPro"/>
</dbReference>
<keyword evidence="11 15" id="KW-1133">Transmembrane helix</keyword>
<evidence type="ECO:0000256" key="1">
    <source>
        <dbReference type="ARBA" id="ARBA00000085"/>
    </source>
</evidence>
<dbReference type="CDD" id="cd06225">
    <property type="entry name" value="HAMP"/>
    <property type="match status" value="1"/>
</dbReference>
<evidence type="ECO:0000256" key="12">
    <source>
        <dbReference type="ARBA" id="ARBA00023012"/>
    </source>
</evidence>
<dbReference type="PROSITE" id="PS50109">
    <property type="entry name" value="HIS_KIN"/>
    <property type="match status" value="1"/>
</dbReference>
<dbReference type="PANTHER" id="PTHR45528:SF1">
    <property type="entry name" value="SENSOR HISTIDINE KINASE CPXA"/>
    <property type="match status" value="1"/>
</dbReference>
<dbReference type="PANTHER" id="PTHR45528">
    <property type="entry name" value="SENSOR HISTIDINE KINASE CPXA"/>
    <property type="match status" value="1"/>
</dbReference>
<evidence type="ECO:0000256" key="15">
    <source>
        <dbReference type="SAM" id="Phobius"/>
    </source>
</evidence>
<dbReference type="SUPFAM" id="SSF55874">
    <property type="entry name" value="ATPase domain of HSP90 chaperone/DNA topoisomerase II/histidine kinase"/>
    <property type="match status" value="1"/>
</dbReference>
<dbReference type="SMART" id="SM00388">
    <property type="entry name" value="HisKA"/>
    <property type="match status" value="1"/>
</dbReference>
<reference evidence="18 19" key="1">
    <citation type="submission" date="2016-12" db="EMBL/GenBank/DDBJ databases">
        <authorList>
            <person name="Song W.-J."/>
            <person name="Kurnit D.M."/>
        </authorList>
    </citation>
    <scope>NUCLEOTIDE SEQUENCE [LARGE SCALE GENOMIC DNA]</scope>
    <source>
        <strain evidence="18 19">IMCC3135</strain>
    </source>
</reference>
<dbReference type="GO" id="GO:0005886">
    <property type="term" value="C:plasma membrane"/>
    <property type="evidence" value="ECO:0007669"/>
    <property type="project" value="UniProtKB-SubCell"/>
</dbReference>
<dbReference type="PROSITE" id="PS50885">
    <property type="entry name" value="HAMP"/>
    <property type="match status" value="1"/>
</dbReference>
<evidence type="ECO:0000256" key="6">
    <source>
        <dbReference type="ARBA" id="ARBA00022679"/>
    </source>
</evidence>
<keyword evidence="7 15" id="KW-0812">Transmembrane</keyword>
<evidence type="ECO:0000256" key="10">
    <source>
        <dbReference type="ARBA" id="ARBA00022840"/>
    </source>
</evidence>
<dbReference type="InterPro" id="IPR036097">
    <property type="entry name" value="HisK_dim/P_sf"/>
</dbReference>
<dbReference type="SUPFAM" id="SSF158472">
    <property type="entry name" value="HAMP domain-like"/>
    <property type="match status" value="1"/>
</dbReference>
<dbReference type="GO" id="GO:0005524">
    <property type="term" value="F:ATP binding"/>
    <property type="evidence" value="ECO:0007669"/>
    <property type="project" value="UniProtKB-KW"/>
</dbReference>
<dbReference type="RefSeq" id="WP_088916421.1">
    <property type="nucleotide sequence ID" value="NZ_CP018632.1"/>
</dbReference>
<dbReference type="SMART" id="SM00304">
    <property type="entry name" value="HAMP"/>
    <property type="match status" value="1"/>
</dbReference>
<keyword evidence="12" id="KW-0902">Two-component regulatory system</keyword>
<keyword evidence="9 18" id="KW-0418">Kinase</keyword>
<keyword evidence="6 18" id="KW-0808">Transferase</keyword>
<dbReference type="PRINTS" id="PR00344">
    <property type="entry name" value="BCTRLSENSOR"/>
</dbReference>
<evidence type="ECO:0000256" key="3">
    <source>
        <dbReference type="ARBA" id="ARBA00012438"/>
    </source>
</evidence>
<dbReference type="OrthoDB" id="9804645at2"/>
<evidence type="ECO:0000256" key="13">
    <source>
        <dbReference type="ARBA" id="ARBA00023136"/>
    </source>
</evidence>
<evidence type="ECO:0000259" key="16">
    <source>
        <dbReference type="PROSITE" id="PS50109"/>
    </source>
</evidence>
<evidence type="ECO:0000256" key="5">
    <source>
        <dbReference type="ARBA" id="ARBA00022553"/>
    </source>
</evidence>
<evidence type="ECO:0000256" key="11">
    <source>
        <dbReference type="ARBA" id="ARBA00022989"/>
    </source>
</evidence>
<feature type="region of interest" description="Disordered" evidence="14">
    <location>
        <begin position="81"/>
        <end position="120"/>
    </location>
</feature>
<organism evidence="18 19">
    <name type="scientific">Granulosicoccus antarcticus IMCC3135</name>
    <dbReference type="NCBI Taxonomy" id="1192854"/>
    <lineage>
        <taxon>Bacteria</taxon>
        <taxon>Pseudomonadati</taxon>
        <taxon>Pseudomonadota</taxon>
        <taxon>Gammaproteobacteria</taxon>
        <taxon>Chromatiales</taxon>
        <taxon>Granulosicoccaceae</taxon>
        <taxon>Granulosicoccus</taxon>
    </lineage>
</organism>
<dbReference type="InterPro" id="IPR050398">
    <property type="entry name" value="HssS/ArlS-like"/>
</dbReference>
<feature type="domain" description="HAMP" evidence="17">
    <location>
        <begin position="214"/>
        <end position="266"/>
    </location>
</feature>
<keyword evidence="10" id="KW-0067">ATP-binding</keyword>
<dbReference type="Gene3D" id="1.10.287.130">
    <property type="match status" value="1"/>
</dbReference>
<protein>
    <recommendedName>
        <fullName evidence="3">histidine kinase</fullName>
        <ecNumber evidence="3">2.7.13.3</ecNumber>
    </recommendedName>
</protein>
<evidence type="ECO:0000256" key="4">
    <source>
        <dbReference type="ARBA" id="ARBA00022475"/>
    </source>
</evidence>
<accession>A0A2Z2NMB6</accession>
<comment type="catalytic activity">
    <reaction evidence="1">
        <text>ATP + protein L-histidine = ADP + protein N-phospho-L-histidine.</text>
        <dbReference type="EC" id="2.7.13.3"/>
    </reaction>
</comment>
<dbReference type="InterPro" id="IPR004358">
    <property type="entry name" value="Sig_transdc_His_kin-like_C"/>
</dbReference>
<evidence type="ECO:0000256" key="8">
    <source>
        <dbReference type="ARBA" id="ARBA00022741"/>
    </source>
</evidence>
<evidence type="ECO:0000256" key="14">
    <source>
        <dbReference type="SAM" id="MobiDB-lite"/>
    </source>
</evidence>
<dbReference type="Proteomes" id="UP000250079">
    <property type="component" value="Chromosome"/>
</dbReference>
<dbReference type="FunFam" id="3.30.565.10:FF:000006">
    <property type="entry name" value="Sensor histidine kinase WalK"/>
    <property type="match status" value="1"/>
</dbReference>
<dbReference type="CDD" id="cd00082">
    <property type="entry name" value="HisKA"/>
    <property type="match status" value="1"/>
</dbReference>